<accession>A0A7X6DFW0</accession>
<evidence type="ECO:0000313" key="9">
    <source>
        <dbReference type="Proteomes" id="UP000521868"/>
    </source>
</evidence>
<feature type="domain" description="ABC transporter" evidence="7">
    <location>
        <begin position="34"/>
        <end position="255"/>
    </location>
</feature>
<dbReference type="PANTHER" id="PTHR46743">
    <property type="entry name" value="TEICHOIC ACIDS EXPORT ATP-BINDING PROTEIN TAGH"/>
    <property type="match status" value="1"/>
</dbReference>
<dbReference type="GO" id="GO:0016020">
    <property type="term" value="C:membrane"/>
    <property type="evidence" value="ECO:0007669"/>
    <property type="project" value="InterPro"/>
</dbReference>
<evidence type="ECO:0000256" key="1">
    <source>
        <dbReference type="ARBA" id="ARBA00005417"/>
    </source>
</evidence>
<dbReference type="Proteomes" id="UP000521868">
    <property type="component" value="Unassembled WGS sequence"/>
</dbReference>
<reference evidence="8 9" key="1">
    <citation type="journal article" date="2020" name="Nature">
        <title>Bacterial chemolithoautotrophy via manganese oxidation.</title>
        <authorList>
            <person name="Yu H."/>
            <person name="Leadbetter J.R."/>
        </authorList>
    </citation>
    <scope>NUCLEOTIDE SEQUENCE [LARGE SCALE GENOMIC DNA]</scope>
    <source>
        <strain evidence="8 9">RBP-1</strain>
    </source>
</reference>
<keyword evidence="5 8" id="KW-0067">ATP-binding</keyword>
<comment type="caution">
    <text evidence="8">The sequence shown here is derived from an EMBL/GenBank/DDBJ whole genome shotgun (WGS) entry which is preliminary data.</text>
</comment>
<dbReference type="InterPro" id="IPR027417">
    <property type="entry name" value="P-loop_NTPase"/>
</dbReference>
<evidence type="ECO:0000256" key="3">
    <source>
        <dbReference type="ARBA" id="ARBA00022475"/>
    </source>
</evidence>
<dbReference type="InterPro" id="IPR015860">
    <property type="entry name" value="ABC_transpr_TagH-like"/>
</dbReference>
<feature type="compositionally biased region" description="Low complexity" evidence="6">
    <location>
        <begin position="291"/>
        <end position="305"/>
    </location>
</feature>
<evidence type="ECO:0000313" key="8">
    <source>
        <dbReference type="EMBL" id="NKE66419.1"/>
    </source>
</evidence>
<keyword evidence="2" id="KW-0813">Transport</keyword>
<dbReference type="InterPro" id="IPR003439">
    <property type="entry name" value="ABC_transporter-like_ATP-bd"/>
</dbReference>
<evidence type="ECO:0000259" key="7">
    <source>
        <dbReference type="PROSITE" id="PS50893"/>
    </source>
</evidence>
<organism evidence="8 9">
    <name type="scientific">Ramlibacter lithotrophicus</name>
    <dbReference type="NCBI Taxonomy" id="2606681"/>
    <lineage>
        <taxon>Bacteria</taxon>
        <taxon>Pseudomonadati</taxon>
        <taxon>Pseudomonadota</taxon>
        <taxon>Betaproteobacteria</taxon>
        <taxon>Burkholderiales</taxon>
        <taxon>Comamonadaceae</taxon>
        <taxon>Ramlibacter</taxon>
    </lineage>
</organism>
<evidence type="ECO:0000256" key="6">
    <source>
        <dbReference type="SAM" id="MobiDB-lite"/>
    </source>
</evidence>
<feature type="compositionally biased region" description="Pro residues" evidence="6">
    <location>
        <begin position="281"/>
        <end position="290"/>
    </location>
</feature>
<dbReference type="InterPro" id="IPR003593">
    <property type="entry name" value="AAA+_ATPase"/>
</dbReference>
<dbReference type="PROSITE" id="PS50893">
    <property type="entry name" value="ABC_TRANSPORTER_2"/>
    <property type="match status" value="1"/>
</dbReference>
<dbReference type="GO" id="GO:0005524">
    <property type="term" value="F:ATP binding"/>
    <property type="evidence" value="ECO:0007669"/>
    <property type="project" value="UniProtKB-KW"/>
</dbReference>
<name>A0A7X6DFW0_9BURK</name>
<evidence type="ECO:0000256" key="2">
    <source>
        <dbReference type="ARBA" id="ARBA00022448"/>
    </source>
</evidence>
<dbReference type="CDD" id="cd10147">
    <property type="entry name" value="Wzt_C-like"/>
    <property type="match status" value="1"/>
</dbReference>
<dbReference type="CDD" id="cd03220">
    <property type="entry name" value="ABC_KpsT_Wzt"/>
    <property type="match status" value="1"/>
</dbReference>
<evidence type="ECO:0000256" key="5">
    <source>
        <dbReference type="ARBA" id="ARBA00022840"/>
    </source>
</evidence>
<evidence type="ECO:0000256" key="4">
    <source>
        <dbReference type="ARBA" id="ARBA00022741"/>
    </source>
</evidence>
<dbReference type="Gene3D" id="3.40.50.300">
    <property type="entry name" value="P-loop containing nucleotide triphosphate hydrolases"/>
    <property type="match status" value="1"/>
</dbReference>
<keyword evidence="4" id="KW-0547">Nucleotide-binding</keyword>
<dbReference type="AlphaFoldDB" id="A0A7X6DFW0"/>
<dbReference type="PROSITE" id="PS00211">
    <property type="entry name" value="ABC_TRANSPORTER_1"/>
    <property type="match status" value="1"/>
</dbReference>
<dbReference type="Pfam" id="PF00005">
    <property type="entry name" value="ABC_tran"/>
    <property type="match status" value="1"/>
</dbReference>
<dbReference type="RefSeq" id="WP_181017771.1">
    <property type="nucleotide sequence ID" value="NZ_VTOX01000003.1"/>
</dbReference>
<comment type="similarity">
    <text evidence="1">Belongs to the ABC transporter superfamily.</text>
</comment>
<dbReference type="EMBL" id="VTOX01000003">
    <property type="protein sequence ID" value="NKE66419.1"/>
    <property type="molecule type" value="Genomic_DNA"/>
</dbReference>
<feature type="region of interest" description="Disordered" evidence="6">
    <location>
        <begin position="275"/>
        <end position="306"/>
    </location>
</feature>
<keyword evidence="9" id="KW-1185">Reference proteome</keyword>
<keyword evidence="3" id="KW-0472">Membrane</keyword>
<dbReference type="InterPro" id="IPR029439">
    <property type="entry name" value="Wzt_C"/>
</dbReference>
<dbReference type="InterPro" id="IPR017871">
    <property type="entry name" value="ABC_transporter-like_CS"/>
</dbReference>
<dbReference type="GO" id="GO:0140359">
    <property type="term" value="F:ABC-type transporter activity"/>
    <property type="evidence" value="ECO:0007669"/>
    <property type="project" value="InterPro"/>
</dbReference>
<protein>
    <submittedName>
        <fullName evidence="8">ABC transporter ATP-binding protein</fullName>
    </submittedName>
</protein>
<keyword evidence="3" id="KW-1003">Cell membrane</keyword>
<dbReference type="SUPFAM" id="SSF52540">
    <property type="entry name" value="P-loop containing nucleoside triphosphate hydrolases"/>
    <property type="match status" value="1"/>
</dbReference>
<gene>
    <name evidence="8" type="ORF">RAMLITH_11355</name>
</gene>
<proteinExistence type="inferred from homology"/>
<dbReference type="PANTHER" id="PTHR46743:SF2">
    <property type="entry name" value="TEICHOIC ACIDS EXPORT ATP-BINDING PROTEIN TAGH"/>
    <property type="match status" value="1"/>
</dbReference>
<dbReference type="GO" id="GO:0016887">
    <property type="term" value="F:ATP hydrolysis activity"/>
    <property type="evidence" value="ECO:0007669"/>
    <property type="project" value="InterPro"/>
</dbReference>
<dbReference type="SMART" id="SM00382">
    <property type="entry name" value="AAA"/>
    <property type="match status" value="1"/>
</dbReference>
<sequence length="450" mass="47502">MNLSDAPVHEAALAIEAVHLGKAYRPNASPAARLRAALLGREIPGDSFWALRDVSLQVRKGESLGLIGNNGAGKSTLLQLLCGTVTPTTGTVRVDGRVAALLELGAGFNPDFSGRDNVLLNGPLLGLGRAQLLEQMDSIIEFSGIGHFIDQPVKTYSSGMFVRLAFALATSVEPDILVIDEALSVGDGGFARKSFDRILAMKERGTTILFCSHSLYQIEAFCDRVLWLHEGKAMAVGPSHAVVRDYTLFLAGGSPEVPAPGAPVAVPSAEESAAPLSAPVAAPPADPEAPAPVATPVTQPGTATPGHARIRRVVTSLDGVASTRLQMTPGQGTLRVSIEFDSDPGIPMPTAGMTFELANTMILSSVVSRTDKVMLERDAQGRGTATIEFGPLALRKGDYYIGAYLGNENAIHLYSEAARIALLSVTDPRPEPGLVDLPHTWRVEPGHVED</sequence>
<dbReference type="InterPro" id="IPR050683">
    <property type="entry name" value="Bact_Polysacc_Export_ATP-bd"/>
</dbReference>